<proteinExistence type="predicted"/>
<feature type="coiled-coil region" evidence="5">
    <location>
        <begin position="210"/>
        <end position="303"/>
    </location>
</feature>
<protein>
    <submittedName>
        <fullName evidence="7">Uncharacterized protein</fullName>
    </submittedName>
</protein>
<gene>
    <name evidence="7" type="ORF">TRFO_02232</name>
</gene>
<feature type="coiled-coil region" evidence="5">
    <location>
        <begin position="407"/>
        <end position="479"/>
    </location>
</feature>
<keyword evidence="8" id="KW-1185">Reference proteome</keyword>
<dbReference type="PANTHER" id="PTHR10643:SF2">
    <property type="entry name" value="KINETOCHORE PROTEIN NDC80 HOMOLOG"/>
    <property type="match status" value="1"/>
</dbReference>
<evidence type="ECO:0000313" key="8">
    <source>
        <dbReference type="Proteomes" id="UP000179807"/>
    </source>
</evidence>
<evidence type="ECO:0000256" key="5">
    <source>
        <dbReference type="SAM" id="Coils"/>
    </source>
</evidence>
<dbReference type="EMBL" id="MLAK01001259">
    <property type="protein sequence ID" value="OHS95249.1"/>
    <property type="molecule type" value="Genomic_DNA"/>
</dbReference>
<reference evidence="7" key="1">
    <citation type="submission" date="2016-10" db="EMBL/GenBank/DDBJ databases">
        <authorList>
            <person name="Benchimol M."/>
            <person name="Almeida L.G."/>
            <person name="Vasconcelos A.T."/>
            <person name="Perreira-Neves A."/>
            <person name="Rosa I.A."/>
            <person name="Tasca T."/>
            <person name="Bogo M.R."/>
            <person name="de Souza W."/>
        </authorList>
    </citation>
    <scope>NUCLEOTIDE SEQUENCE [LARGE SCALE GENOMIC DNA]</scope>
    <source>
        <strain evidence="7">K</strain>
    </source>
</reference>
<dbReference type="AlphaFoldDB" id="A0A1J4J9A2"/>
<dbReference type="PANTHER" id="PTHR10643">
    <property type="entry name" value="KINETOCHORE PROTEIN NDC80"/>
    <property type="match status" value="1"/>
</dbReference>
<dbReference type="GeneID" id="94825263"/>
<evidence type="ECO:0000313" key="7">
    <source>
        <dbReference type="EMBL" id="OHS95249.1"/>
    </source>
</evidence>
<comment type="subcellular location">
    <subcellularLocation>
        <location evidence="1">Chromosome</location>
        <location evidence="1">Centromere</location>
    </subcellularLocation>
</comment>
<keyword evidence="3 5" id="KW-0175">Coiled coil</keyword>
<comment type="caution">
    <text evidence="7">The sequence shown here is derived from an EMBL/GenBank/DDBJ whole genome shotgun (WGS) entry which is preliminary data.</text>
</comment>
<sequence>MHRTKRESMGTESRIPVMTKKTQRRESTATRTVSRPISQLGDKKSNAPPRKKLDYFAYVNNFLTENGKSAPFPNRLKSYDQLHFVEAASSLLSLIDPRFEPLVRTTKLDHEFCDIMEILGYPYDVRQYYHQPIGTERNVGPTADPLRWLVHLITAYQPYKDMNPLDKKYDETTQQKLDFFRNVIEAFRLWLQGKDQDADEIMNNVFLNSDDSVERENELLQDQYEKLMNERNILNNLDDPCSFIINEINRLNEEKIRKDAEFNQLSQRRIELQESIKHIEDQSNELTEHLKGFQQEVDSLNQKVKELPYNLDTIEEMVRKPELIIFETDNEKKEIEKMQKQITENNKQFKDQCEALSLIAHDMNEIIRELNIGAPIKINDNGSGTNELFGTNLDEIVQTILSNRPDMQQVEIEKAKINSERFEIEREMEELKREEESLMFELETSNNDGGKIDKLNKKLIDAQNENRKLTREIQNDQDAVKVHINKLDEKYKMVTSHISEKLEAYLKELQRVQTEVQ</sequence>
<dbReference type="GO" id="GO:0031262">
    <property type="term" value="C:Ndc80 complex"/>
    <property type="evidence" value="ECO:0007669"/>
    <property type="project" value="InterPro"/>
</dbReference>
<dbReference type="InterPro" id="IPR005550">
    <property type="entry name" value="Kinetochore_Ndc80"/>
</dbReference>
<dbReference type="Proteomes" id="UP000179807">
    <property type="component" value="Unassembled WGS sequence"/>
</dbReference>
<evidence type="ECO:0000256" key="2">
    <source>
        <dbReference type="ARBA" id="ARBA00022454"/>
    </source>
</evidence>
<evidence type="ECO:0000256" key="4">
    <source>
        <dbReference type="ARBA" id="ARBA00023328"/>
    </source>
</evidence>
<dbReference type="RefSeq" id="XP_068348386.1">
    <property type="nucleotide sequence ID" value="XM_068490559.1"/>
</dbReference>
<accession>A0A1J4J9A2</accession>
<dbReference type="VEuPathDB" id="TrichDB:TRFO_02232"/>
<keyword evidence="2" id="KW-0158">Chromosome</keyword>
<feature type="region of interest" description="Disordered" evidence="6">
    <location>
        <begin position="1"/>
        <end position="48"/>
    </location>
</feature>
<dbReference type="Gene3D" id="1.10.418.30">
    <property type="entry name" value="Ncd80 complex, Ncd80 subunit"/>
    <property type="match status" value="1"/>
</dbReference>
<evidence type="ECO:0000256" key="3">
    <source>
        <dbReference type="ARBA" id="ARBA00023054"/>
    </source>
</evidence>
<dbReference type="GO" id="GO:0051315">
    <property type="term" value="P:attachment of mitotic spindle microtubules to kinetochore"/>
    <property type="evidence" value="ECO:0007669"/>
    <property type="project" value="InterPro"/>
</dbReference>
<dbReference type="InterPro" id="IPR038273">
    <property type="entry name" value="Ndc80_sf"/>
</dbReference>
<evidence type="ECO:0000256" key="6">
    <source>
        <dbReference type="SAM" id="MobiDB-lite"/>
    </source>
</evidence>
<keyword evidence="4" id="KW-0137">Centromere</keyword>
<evidence type="ECO:0000256" key="1">
    <source>
        <dbReference type="ARBA" id="ARBA00004584"/>
    </source>
</evidence>
<organism evidence="7 8">
    <name type="scientific">Tritrichomonas foetus</name>
    <dbReference type="NCBI Taxonomy" id="1144522"/>
    <lineage>
        <taxon>Eukaryota</taxon>
        <taxon>Metamonada</taxon>
        <taxon>Parabasalia</taxon>
        <taxon>Tritrichomonadida</taxon>
        <taxon>Tritrichomonadidae</taxon>
        <taxon>Tritrichomonas</taxon>
    </lineage>
</organism>
<name>A0A1J4J9A2_9EUKA</name>
<dbReference type="OrthoDB" id="7459479at2759"/>